<dbReference type="InterPro" id="IPR002575">
    <property type="entry name" value="Aminoglycoside_PTrfase"/>
</dbReference>
<dbReference type="Proteomes" id="UP000224854">
    <property type="component" value="Unassembled WGS sequence"/>
</dbReference>
<comment type="caution">
    <text evidence="2">The sequence shown here is derived from an EMBL/GenBank/DDBJ whole genome shotgun (WGS) entry which is preliminary data.</text>
</comment>
<evidence type="ECO:0000259" key="1">
    <source>
        <dbReference type="Pfam" id="PF01636"/>
    </source>
</evidence>
<organism evidence="2 3">
    <name type="scientific">Ophiocordyceps australis</name>
    <dbReference type="NCBI Taxonomy" id="1399860"/>
    <lineage>
        <taxon>Eukaryota</taxon>
        <taxon>Fungi</taxon>
        <taxon>Dikarya</taxon>
        <taxon>Ascomycota</taxon>
        <taxon>Pezizomycotina</taxon>
        <taxon>Sordariomycetes</taxon>
        <taxon>Hypocreomycetidae</taxon>
        <taxon>Hypocreales</taxon>
        <taxon>Ophiocordycipitaceae</taxon>
        <taxon>Ophiocordyceps</taxon>
    </lineage>
</organism>
<evidence type="ECO:0000313" key="2">
    <source>
        <dbReference type="EMBL" id="PHH83197.1"/>
    </source>
</evidence>
<accession>A0A2C5ZQ30</accession>
<name>A0A2C5ZQ30_9HYPO</name>
<dbReference type="SUPFAM" id="SSF56112">
    <property type="entry name" value="Protein kinase-like (PK-like)"/>
    <property type="match status" value="1"/>
</dbReference>
<dbReference type="InterPro" id="IPR011009">
    <property type="entry name" value="Kinase-like_dom_sf"/>
</dbReference>
<feature type="domain" description="Aminoglycoside phosphotransferase" evidence="1">
    <location>
        <begin position="152"/>
        <end position="337"/>
    </location>
</feature>
<dbReference type="InterPro" id="IPR051678">
    <property type="entry name" value="AGP_Transferase"/>
</dbReference>
<sequence>MSGRVRRANGNTKAAKWNSAVLRRLRERLDHDPEKDIVDMLTPAYSNHLEFWKQAAAGPDAQDGVPPKDASPEGESSMLDPVSILRFDDVRSDLYDATDVNVLSPITAQLLTLFHGVCICQGIKNMLARGKIVYRALSTIFIVDSKFAVKVSPKNLITEHNMLNYVHYHLKDFPAPKAHGLVQLGGYHIMFSTHVPGYTLQEAWPELNLGDRHKISIQLGDIVRRLRTVQHCQGNPLGGVWGEGCKDARYDVRDAELTIRSVTDFENWLYTASQCTRPCVAFVNGLIDKDEGAAVFLSHGDLIPENIIVRQTEEETWQIEAVVDWDSSGFYPEYWEAFKATHGVHTTLGFEWSHYIPDIISPRRYPTRWMADRLLERGMEHA</sequence>
<dbReference type="PANTHER" id="PTHR21310:SF58">
    <property type="entry name" value="AMINOGLYCOSIDE PHOSPHOTRANSFERASE DOMAIN-CONTAINING PROTEIN"/>
    <property type="match status" value="1"/>
</dbReference>
<dbReference type="AlphaFoldDB" id="A0A2C5ZQ30"/>
<evidence type="ECO:0000313" key="3">
    <source>
        <dbReference type="Proteomes" id="UP000224854"/>
    </source>
</evidence>
<reference evidence="2 3" key="1">
    <citation type="submission" date="2017-06" db="EMBL/GenBank/DDBJ databases">
        <title>Ant-infecting Ophiocordyceps genomes reveal a high diversity of potential behavioral manipulation genes and a possible major role for enterotoxins.</title>
        <authorList>
            <person name="De Bekker C."/>
            <person name="Evans H.C."/>
            <person name="Brachmann A."/>
            <person name="Hughes D.P."/>
        </authorList>
    </citation>
    <scope>NUCLEOTIDE SEQUENCE [LARGE SCALE GENOMIC DNA]</scope>
    <source>
        <strain evidence="2 3">1348a</strain>
    </source>
</reference>
<dbReference type="PANTHER" id="PTHR21310">
    <property type="entry name" value="AMINOGLYCOSIDE PHOSPHOTRANSFERASE-RELATED-RELATED"/>
    <property type="match status" value="1"/>
</dbReference>
<keyword evidence="3" id="KW-1185">Reference proteome</keyword>
<dbReference type="EMBL" id="NJEU01000023">
    <property type="protein sequence ID" value="PHH83197.1"/>
    <property type="molecule type" value="Genomic_DNA"/>
</dbReference>
<dbReference type="Pfam" id="PF01636">
    <property type="entry name" value="APH"/>
    <property type="match status" value="1"/>
</dbReference>
<protein>
    <recommendedName>
        <fullName evidence="1">Aminoglycoside phosphotransferase domain-containing protein</fullName>
    </recommendedName>
</protein>
<proteinExistence type="predicted"/>
<dbReference type="OrthoDB" id="5404599at2759"/>
<gene>
    <name evidence="2" type="ORF">CDD82_3122</name>
</gene>